<evidence type="ECO:0000256" key="1">
    <source>
        <dbReference type="SAM" id="MobiDB-lite"/>
    </source>
</evidence>
<dbReference type="EMBL" id="CP144697">
    <property type="protein sequence ID" value="WVZ15606.1"/>
    <property type="molecule type" value="Genomic_DNA"/>
</dbReference>
<name>A0AAQ3NV70_VIGMU</name>
<evidence type="ECO:0000313" key="3">
    <source>
        <dbReference type="Proteomes" id="UP001374535"/>
    </source>
</evidence>
<gene>
    <name evidence="2" type="ORF">V8G54_013172</name>
</gene>
<proteinExistence type="predicted"/>
<organism evidence="2 3">
    <name type="scientific">Vigna mungo</name>
    <name type="common">Black gram</name>
    <name type="synonym">Phaseolus mungo</name>
    <dbReference type="NCBI Taxonomy" id="3915"/>
    <lineage>
        <taxon>Eukaryota</taxon>
        <taxon>Viridiplantae</taxon>
        <taxon>Streptophyta</taxon>
        <taxon>Embryophyta</taxon>
        <taxon>Tracheophyta</taxon>
        <taxon>Spermatophyta</taxon>
        <taxon>Magnoliopsida</taxon>
        <taxon>eudicotyledons</taxon>
        <taxon>Gunneridae</taxon>
        <taxon>Pentapetalae</taxon>
        <taxon>rosids</taxon>
        <taxon>fabids</taxon>
        <taxon>Fabales</taxon>
        <taxon>Fabaceae</taxon>
        <taxon>Papilionoideae</taxon>
        <taxon>50 kb inversion clade</taxon>
        <taxon>NPAAA clade</taxon>
        <taxon>indigoferoid/millettioid clade</taxon>
        <taxon>Phaseoleae</taxon>
        <taxon>Vigna</taxon>
    </lineage>
</organism>
<feature type="region of interest" description="Disordered" evidence="1">
    <location>
        <begin position="533"/>
        <end position="556"/>
    </location>
</feature>
<protein>
    <submittedName>
        <fullName evidence="2">Uncharacterized protein</fullName>
    </submittedName>
</protein>
<evidence type="ECO:0000313" key="2">
    <source>
        <dbReference type="EMBL" id="WVZ15606.1"/>
    </source>
</evidence>
<feature type="compositionally biased region" description="Polar residues" evidence="1">
    <location>
        <begin position="533"/>
        <end position="548"/>
    </location>
</feature>
<accession>A0AAQ3NV70</accession>
<dbReference type="AlphaFoldDB" id="A0AAQ3NV70"/>
<dbReference type="Proteomes" id="UP001374535">
    <property type="component" value="Chromosome 4"/>
</dbReference>
<keyword evidence="3" id="KW-1185">Reference proteome</keyword>
<reference evidence="2 3" key="1">
    <citation type="journal article" date="2023" name="Life. Sci Alliance">
        <title>Evolutionary insights into 3D genome organization and epigenetic landscape of Vigna mungo.</title>
        <authorList>
            <person name="Junaid A."/>
            <person name="Singh B."/>
            <person name="Bhatia S."/>
        </authorList>
    </citation>
    <scope>NUCLEOTIDE SEQUENCE [LARGE SCALE GENOMIC DNA]</scope>
    <source>
        <strain evidence="2">Urdbean</strain>
    </source>
</reference>
<sequence length="633" mass="71389">MDGLQAFYSHLHHTLKLASRVLYLSPSHMLIIAVIEDRLRLSLYLTYLQIIFQSYSIHIPLTLYNSYSQIFKSRAEALQYTPDLGVGVPFAGTSPSPPRKKPNGQSLKIIERSLQASKSDKVAYARLVSRSHKISTETFWRPPWGRGHPIESRNEPRLVLDLGITISDQQQKFSSKQKLHNMDHHQQLRKRSQQPVQAFNHIFWRTIQYQCAKNTQDFAEEFYALRFGLPATADAVHNRARLCRTKKGTFRQHLPHRSVQPPYHSQTFKHSALQSFGLPVCYSVSHAFGHSALKVLGHQASQLFVDSALRVLGYSAFQVFNRLASLPFGLIDFFYWEVLQELPGQGQPITSTGRFSRNSWATEVNFVYWEVLQELPGRGQPITSTGRFSRNSWATDGQFCLLGSSPGTPGSRTTNHVYWEVLQELLGHERSITSTGRFSRDSWATDGQSRLLGSSLGTPGPRTINFVYWEVLQELLGHGQPITSTGRFSRNSWATDSQFCLLGSSPGTPRPRTVNHVYWEVLQELLGHGRSITSTGKFSRNSRTTDGQSRLLGGSPGTPGPWTVNFVYWDVLQELLGGSSGTPGPQTVNFVYWEVLQEPLGHGQPFTPTGSAFCRYLPLSTRKATERSKPEDH</sequence>